<dbReference type="InterPro" id="IPR051061">
    <property type="entry name" value="Zinc_finger_trans_reg"/>
</dbReference>
<evidence type="ECO:0000256" key="5">
    <source>
        <dbReference type="ARBA" id="ARBA00023015"/>
    </source>
</evidence>
<evidence type="ECO:0000313" key="12">
    <source>
        <dbReference type="Proteomes" id="UP000811619"/>
    </source>
</evidence>
<feature type="domain" description="C2H2-type" evidence="10">
    <location>
        <begin position="545"/>
        <end position="571"/>
    </location>
</feature>
<proteinExistence type="predicted"/>
<dbReference type="SMART" id="SM00355">
    <property type="entry name" value="ZnF_C2H2"/>
    <property type="match status" value="5"/>
</dbReference>
<feature type="compositionally biased region" description="Polar residues" evidence="9">
    <location>
        <begin position="410"/>
        <end position="423"/>
    </location>
</feature>
<dbReference type="AlphaFoldDB" id="A0A8K0NFN7"/>
<dbReference type="GO" id="GO:0008270">
    <property type="term" value="F:zinc ion binding"/>
    <property type="evidence" value="ECO:0007669"/>
    <property type="project" value="UniProtKB-KW"/>
</dbReference>
<dbReference type="PANTHER" id="PTHR46179">
    <property type="entry name" value="ZINC FINGER PROTEIN"/>
    <property type="match status" value="1"/>
</dbReference>
<keyword evidence="3 8" id="KW-0863">Zinc-finger</keyword>
<feature type="region of interest" description="Disordered" evidence="9">
    <location>
        <begin position="408"/>
        <end position="459"/>
    </location>
</feature>
<evidence type="ECO:0000256" key="2">
    <source>
        <dbReference type="ARBA" id="ARBA00022723"/>
    </source>
</evidence>
<gene>
    <name evidence="11" type="ORF">E4U42_000212</name>
</gene>
<dbReference type="PANTHER" id="PTHR46179:SF13">
    <property type="entry name" value="C2H2-TYPE DOMAIN-CONTAINING PROTEIN"/>
    <property type="match status" value="1"/>
</dbReference>
<evidence type="ECO:0000256" key="9">
    <source>
        <dbReference type="SAM" id="MobiDB-lite"/>
    </source>
</evidence>
<keyword evidence="5" id="KW-0805">Transcription regulation</keyword>
<evidence type="ECO:0000256" key="3">
    <source>
        <dbReference type="ARBA" id="ARBA00022771"/>
    </source>
</evidence>
<feature type="compositionally biased region" description="Basic and acidic residues" evidence="9">
    <location>
        <begin position="688"/>
        <end position="718"/>
    </location>
</feature>
<keyword evidence="6" id="KW-0804">Transcription</keyword>
<keyword evidence="7" id="KW-0539">Nucleus</keyword>
<evidence type="ECO:0000259" key="10">
    <source>
        <dbReference type="PROSITE" id="PS50157"/>
    </source>
</evidence>
<keyword evidence="12" id="KW-1185">Reference proteome</keyword>
<evidence type="ECO:0000256" key="1">
    <source>
        <dbReference type="ARBA" id="ARBA00004123"/>
    </source>
</evidence>
<evidence type="ECO:0000256" key="8">
    <source>
        <dbReference type="PROSITE-ProRule" id="PRU00042"/>
    </source>
</evidence>
<evidence type="ECO:0000313" key="11">
    <source>
        <dbReference type="EMBL" id="KAG5914991.1"/>
    </source>
</evidence>
<dbReference type="OrthoDB" id="6077919at2759"/>
<comment type="caution">
    <text evidence="11">The sequence shown here is derived from an EMBL/GenBank/DDBJ whole genome shotgun (WGS) entry which is preliminary data.</text>
</comment>
<evidence type="ECO:0000256" key="4">
    <source>
        <dbReference type="ARBA" id="ARBA00022833"/>
    </source>
</evidence>
<dbReference type="GO" id="GO:0006357">
    <property type="term" value="P:regulation of transcription by RNA polymerase II"/>
    <property type="evidence" value="ECO:0007669"/>
    <property type="project" value="TreeGrafter"/>
</dbReference>
<sequence>MSDNQIFHNDENGAMSFTPIHWESGYASSTIQEDAMQRPYAIQRFSNHPDDPYVASGIIPTPSPLDSQQAACTPNLYNLQQTVFSQSDVRRLSEHAANCVDSGYGGSHLSYSASSPSVRTGKTEETLSLKCMRCEYEAKNNSELRKHINRHSKPHKCCFRNCTKGFATQNDLDRHKRTVHRREFLDKRNTILYECLHCKDQRGKSNARKKTEWPRKDNFLAHLDRIHHIRYRPSDNLDQYVVRAQCNPEDLVENMAGTSDQAQRLALQGIGTGADAELNATHLPADFANELVPADQASDVYQEQRISMFMHRNSRVLADASVLGPFSQQELILPDMLNGHEYDLGVMSASLRIADDDKRLQQSQAQLSVQGGHCANSDASSFLHSWRATNQSDDDVPECDENVEYVSDYPQGSSSTGNATALASQHGPEVTATSSHTTGIEDPAFTPDGTVQPPSESMESEVILRLLRHVPRETLQAALDSRAPEGDERLAARIQSSTKSGLHPCPTCRKAFKRQCDLKDCLKSFGSKNDWKRHESKQHYNIESWVCREDGCGQEYNRRETFNMHLRTSHSISLEHVDYGVDRCRQGKHWDANFWCGFCVNYIEVDRDDGRGNAWSQRVDHIDDHFCGRGTWVKRGIEEWTYQEDMAVDFPGFVDETGCAASIAASQTASSLSASQKRLASAAGSESPDGKRNKGRHAMHDEAAAESLRQDLDPRCLS</sequence>
<keyword evidence="2" id="KW-0479">Metal-binding</keyword>
<protein>
    <recommendedName>
        <fullName evidence="10">C2H2-type domain-containing protein</fullName>
    </recommendedName>
</protein>
<dbReference type="PROSITE" id="PS50157">
    <property type="entry name" value="ZINC_FINGER_C2H2_2"/>
    <property type="match status" value="2"/>
</dbReference>
<reference evidence="11" key="1">
    <citation type="journal article" date="2020" name="bioRxiv">
        <title>Whole genome comparisons of ergot fungi reveals the divergence and evolution of species within the genus Claviceps are the result of varying mechanisms driving genome evolution and host range expansion.</title>
        <authorList>
            <person name="Wyka S.A."/>
            <person name="Mondo S.J."/>
            <person name="Liu M."/>
            <person name="Dettman J."/>
            <person name="Nalam V."/>
            <person name="Broders K.D."/>
        </authorList>
    </citation>
    <scope>NUCLEOTIDE SEQUENCE</scope>
    <source>
        <strain evidence="11">CCC 489</strain>
    </source>
</reference>
<dbReference type="GO" id="GO:0005634">
    <property type="term" value="C:nucleus"/>
    <property type="evidence" value="ECO:0007669"/>
    <property type="project" value="UniProtKB-SubCell"/>
</dbReference>
<dbReference type="Gene3D" id="3.30.160.60">
    <property type="entry name" value="Classic Zinc Finger"/>
    <property type="match status" value="2"/>
</dbReference>
<dbReference type="PROSITE" id="PS00028">
    <property type="entry name" value="ZINC_FINGER_C2H2_1"/>
    <property type="match status" value="3"/>
</dbReference>
<evidence type="ECO:0000256" key="7">
    <source>
        <dbReference type="ARBA" id="ARBA00023242"/>
    </source>
</evidence>
<evidence type="ECO:0000256" key="6">
    <source>
        <dbReference type="ARBA" id="ARBA00023163"/>
    </source>
</evidence>
<feature type="region of interest" description="Disordered" evidence="9">
    <location>
        <begin position="674"/>
        <end position="718"/>
    </location>
</feature>
<comment type="subcellular location">
    <subcellularLocation>
        <location evidence="1">Nucleus</location>
    </subcellularLocation>
</comment>
<accession>A0A8K0NFN7</accession>
<dbReference type="EMBL" id="SRPY01001040">
    <property type="protein sequence ID" value="KAG5914991.1"/>
    <property type="molecule type" value="Genomic_DNA"/>
</dbReference>
<dbReference type="InterPro" id="IPR013087">
    <property type="entry name" value="Znf_C2H2_type"/>
</dbReference>
<keyword evidence="4" id="KW-0862">Zinc</keyword>
<feature type="domain" description="C2H2-type" evidence="10">
    <location>
        <begin position="155"/>
        <end position="185"/>
    </location>
</feature>
<dbReference type="Proteomes" id="UP000811619">
    <property type="component" value="Unassembled WGS sequence"/>
</dbReference>
<organism evidence="11 12">
    <name type="scientific">Claviceps africana</name>
    <dbReference type="NCBI Taxonomy" id="83212"/>
    <lineage>
        <taxon>Eukaryota</taxon>
        <taxon>Fungi</taxon>
        <taxon>Dikarya</taxon>
        <taxon>Ascomycota</taxon>
        <taxon>Pezizomycotina</taxon>
        <taxon>Sordariomycetes</taxon>
        <taxon>Hypocreomycetidae</taxon>
        <taxon>Hypocreales</taxon>
        <taxon>Clavicipitaceae</taxon>
        <taxon>Claviceps</taxon>
    </lineage>
</organism>
<name>A0A8K0NFN7_9HYPO</name>